<evidence type="ECO:0000256" key="7">
    <source>
        <dbReference type="ARBA" id="ARBA00022842"/>
    </source>
</evidence>
<keyword evidence="6 8" id="KW-0067">ATP-binding</keyword>
<dbReference type="AlphaFoldDB" id="A0AA37WX81"/>
<evidence type="ECO:0000256" key="4">
    <source>
        <dbReference type="ARBA" id="ARBA00022723"/>
    </source>
</evidence>
<sequence>MLSFSQSYTKLDSAFFQRVAPTPVSAPQLLLWNQSLVEHMFDNDPFSGLSSPEKANLFSGNQLADDCEPIAQAYCGHQFGHFNPNLGDGRAHLLGTVDSQLGLMDVQLKGSGTTRYSRRGDGRCALGPALREYLMSEALAALGVPSSRCLSVVATGEAVYREQALPGAVVTRLASSHLRVGTFQFAAAHLDQAALIQLLDFAIERHYPHIQGDVEQRALQFLEAVMERQLNTVSHWMRVGFIHGVMNTDNCAISGETIDYGPCAMMGSLNMQRVFSSIDQQGRYAYANQPAITQWNMARLAETLLPILDASPELALEKAQALLAQFAKRFETAFLETFAHKIGLQAATEADADADLIKTLLDTMQTHELDFTNSFNQLTEFINPDRTDTKDPAATVNEALRPWLASWQQRLSLQQSLTPAEVYQFMRRQNPVMIPRNHLLEQALQSAVDEGDLQAFQTLLAAVKAPYDSEHPAHFVQATDALAEQGFQTFCGT</sequence>
<feature type="binding site" evidence="8">
    <location>
        <position position="259"/>
    </location>
    <ligand>
        <name>ATP</name>
        <dbReference type="ChEBI" id="CHEBI:30616"/>
    </ligand>
</feature>
<organism evidence="9 10">
    <name type="scientific">Paraferrimonas haliotis</name>
    <dbReference type="NCBI Taxonomy" id="2013866"/>
    <lineage>
        <taxon>Bacteria</taxon>
        <taxon>Pseudomonadati</taxon>
        <taxon>Pseudomonadota</taxon>
        <taxon>Gammaproteobacteria</taxon>
        <taxon>Alteromonadales</taxon>
        <taxon>Ferrimonadaceae</taxon>
        <taxon>Paraferrimonas</taxon>
    </lineage>
</organism>
<feature type="binding site" evidence="8">
    <location>
        <position position="90"/>
    </location>
    <ligand>
        <name>ATP</name>
        <dbReference type="ChEBI" id="CHEBI:30616"/>
    </ligand>
</feature>
<comment type="catalytic activity">
    <reaction evidence="8">
        <text>L-seryl-[protein] + UTP = O-(5'-uridylyl)-L-seryl-[protein] + diphosphate</text>
        <dbReference type="Rhea" id="RHEA:64604"/>
        <dbReference type="Rhea" id="RHEA-COMP:9863"/>
        <dbReference type="Rhea" id="RHEA-COMP:16635"/>
        <dbReference type="ChEBI" id="CHEBI:29999"/>
        <dbReference type="ChEBI" id="CHEBI:33019"/>
        <dbReference type="ChEBI" id="CHEBI:46398"/>
        <dbReference type="ChEBI" id="CHEBI:156051"/>
    </reaction>
</comment>
<comment type="function">
    <text evidence="8">Nucleotidyltransferase involved in the post-translational modification of proteins. It can catalyze the addition of adenosine monophosphate (AMP) or uridine monophosphate (UMP) to a protein, resulting in modifications known as AMPylation and UMPylation.</text>
</comment>
<feature type="binding site" evidence="8">
    <location>
        <position position="87"/>
    </location>
    <ligand>
        <name>ATP</name>
        <dbReference type="ChEBI" id="CHEBI:30616"/>
    </ligand>
</feature>
<evidence type="ECO:0000313" key="10">
    <source>
        <dbReference type="Proteomes" id="UP001157439"/>
    </source>
</evidence>
<feature type="binding site" evidence="8">
    <location>
        <position position="89"/>
    </location>
    <ligand>
        <name>ATP</name>
        <dbReference type="ChEBI" id="CHEBI:30616"/>
    </ligand>
</feature>
<evidence type="ECO:0000256" key="5">
    <source>
        <dbReference type="ARBA" id="ARBA00022741"/>
    </source>
</evidence>
<dbReference type="GO" id="GO:0070733">
    <property type="term" value="F:AMPylase activity"/>
    <property type="evidence" value="ECO:0007669"/>
    <property type="project" value="UniProtKB-EC"/>
</dbReference>
<comment type="catalytic activity">
    <reaction evidence="8">
        <text>L-threonyl-[protein] + ATP = 3-O-(5'-adenylyl)-L-threonyl-[protein] + diphosphate</text>
        <dbReference type="Rhea" id="RHEA:54292"/>
        <dbReference type="Rhea" id="RHEA-COMP:11060"/>
        <dbReference type="Rhea" id="RHEA-COMP:13847"/>
        <dbReference type="ChEBI" id="CHEBI:30013"/>
        <dbReference type="ChEBI" id="CHEBI:30616"/>
        <dbReference type="ChEBI" id="CHEBI:33019"/>
        <dbReference type="ChEBI" id="CHEBI:138113"/>
        <dbReference type="EC" id="2.7.7.108"/>
    </reaction>
</comment>
<dbReference type="GO" id="GO:0030145">
    <property type="term" value="F:manganese ion binding"/>
    <property type="evidence" value="ECO:0007669"/>
    <property type="project" value="UniProtKB-UniRule"/>
</dbReference>
<dbReference type="NCBIfam" id="NF000658">
    <property type="entry name" value="PRK00029.1"/>
    <property type="match status" value="1"/>
</dbReference>
<dbReference type="PANTHER" id="PTHR32057">
    <property type="entry name" value="PROTEIN ADENYLYLTRANSFERASE SELO, MITOCHONDRIAL"/>
    <property type="match status" value="1"/>
</dbReference>
<feature type="binding site" evidence="8">
    <location>
        <position position="179"/>
    </location>
    <ligand>
        <name>ATP</name>
        <dbReference type="ChEBI" id="CHEBI:30616"/>
    </ligand>
</feature>
<feature type="active site" description="Proton acceptor" evidence="8">
    <location>
        <position position="249"/>
    </location>
</feature>
<dbReference type="RefSeq" id="WP_095500158.1">
    <property type="nucleotide sequence ID" value="NZ_BSPO01000001.1"/>
</dbReference>
<keyword evidence="2 8" id="KW-0808">Transferase</keyword>
<feature type="binding site" evidence="8">
    <location>
        <position position="250"/>
    </location>
    <ligand>
        <name>Mg(2+)</name>
        <dbReference type="ChEBI" id="CHEBI:18420"/>
    </ligand>
</feature>
<evidence type="ECO:0000256" key="8">
    <source>
        <dbReference type="HAMAP-Rule" id="MF_00692"/>
    </source>
</evidence>
<keyword evidence="8" id="KW-0464">Manganese</keyword>
<comment type="catalytic activity">
    <reaction evidence="8">
        <text>L-tyrosyl-[protein] + UTP = O-(5'-uridylyl)-L-tyrosyl-[protein] + diphosphate</text>
        <dbReference type="Rhea" id="RHEA:83887"/>
        <dbReference type="Rhea" id="RHEA-COMP:10136"/>
        <dbReference type="Rhea" id="RHEA-COMP:20238"/>
        <dbReference type="ChEBI" id="CHEBI:33019"/>
        <dbReference type="ChEBI" id="CHEBI:46398"/>
        <dbReference type="ChEBI" id="CHEBI:46858"/>
        <dbReference type="ChEBI" id="CHEBI:90602"/>
    </reaction>
</comment>
<dbReference type="Proteomes" id="UP001157439">
    <property type="component" value="Unassembled WGS sequence"/>
</dbReference>
<dbReference type="PANTHER" id="PTHR32057:SF14">
    <property type="entry name" value="PROTEIN ADENYLYLTRANSFERASE SELO, MITOCHONDRIAL"/>
    <property type="match status" value="1"/>
</dbReference>
<keyword evidence="3 8" id="KW-0548">Nucleotidyltransferase</keyword>
<dbReference type="GO" id="GO:0005524">
    <property type="term" value="F:ATP binding"/>
    <property type="evidence" value="ECO:0007669"/>
    <property type="project" value="UniProtKB-UniRule"/>
</dbReference>
<dbReference type="InterPro" id="IPR003846">
    <property type="entry name" value="SelO"/>
</dbReference>
<proteinExistence type="inferred from homology"/>
<feature type="binding site" evidence="8">
    <location>
        <position position="121"/>
    </location>
    <ligand>
        <name>ATP</name>
        <dbReference type="ChEBI" id="CHEBI:30616"/>
    </ligand>
</feature>
<comment type="similarity">
    <text evidence="1 8">Belongs to the SELO family.</text>
</comment>
<dbReference type="EC" id="2.7.7.-" evidence="8"/>
<keyword evidence="4 8" id="KW-0479">Metal-binding</keyword>
<reference evidence="9 10" key="1">
    <citation type="journal article" date="2014" name="Int. J. Syst. Evol. Microbiol.">
        <title>Complete genome sequence of Corynebacterium casei LMG S-19264T (=DSM 44701T), isolated from a smear-ripened cheese.</title>
        <authorList>
            <consortium name="US DOE Joint Genome Institute (JGI-PGF)"/>
            <person name="Walter F."/>
            <person name="Albersmeier A."/>
            <person name="Kalinowski J."/>
            <person name="Ruckert C."/>
        </authorList>
    </citation>
    <scope>NUCLEOTIDE SEQUENCE [LARGE SCALE GENOMIC DNA]</scope>
    <source>
        <strain evidence="9 10">NBRC 112785</strain>
    </source>
</reference>
<comment type="catalytic activity">
    <reaction evidence="8">
        <text>L-seryl-[protein] + ATP = 3-O-(5'-adenylyl)-L-seryl-[protein] + diphosphate</text>
        <dbReference type="Rhea" id="RHEA:58120"/>
        <dbReference type="Rhea" id="RHEA-COMP:9863"/>
        <dbReference type="Rhea" id="RHEA-COMP:15073"/>
        <dbReference type="ChEBI" id="CHEBI:29999"/>
        <dbReference type="ChEBI" id="CHEBI:30616"/>
        <dbReference type="ChEBI" id="CHEBI:33019"/>
        <dbReference type="ChEBI" id="CHEBI:142516"/>
        <dbReference type="EC" id="2.7.7.108"/>
    </reaction>
</comment>
<dbReference type="HAMAP" id="MF_00692">
    <property type="entry name" value="SelO"/>
    <property type="match status" value="1"/>
</dbReference>
<evidence type="ECO:0000256" key="1">
    <source>
        <dbReference type="ARBA" id="ARBA00009747"/>
    </source>
</evidence>
<feature type="binding site" evidence="8">
    <location>
        <position position="259"/>
    </location>
    <ligand>
        <name>Mg(2+)</name>
        <dbReference type="ChEBI" id="CHEBI:18420"/>
    </ligand>
</feature>
<feature type="binding site" evidence="8">
    <location>
        <position position="122"/>
    </location>
    <ligand>
        <name>ATP</name>
        <dbReference type="ChEBI" id="CHEBI:30616"/>
    </ligand>
</feature>
<comment type="cofactor">
    <cofactor evidence="8">
        <name>Mg(2+)</name>
        <dbReference type="ChEBI" id="CHEBI:18420"/>
    </cofactor>
    <cofactor evidence="8">
        <name>Mn(2+)</name>
        <dbReference type="ChEBI" id="CHEBI:29035"/>
    </cofactor>
</comment>
<dbReference type="EMBL" id="BSPO01000001">
    <property type="protein sequence ID" value="GLS82115.1"/>
    <property type="molecule type" value="Genomic_DNA"/>
</dbReference>
<comment type="catalytic activity">
    <reaction evidence="8">
        <text>L-histidyl-[protein] + UTP = N(tele)-(5'-uridylyl)-L-histidyl-[protein] + diphosphate</text>
        <dbReference type="Rhea" id="RHEA:83891"/>
        <dbReference type="Rhea" id="RHEA-COMP:9745"/>
        <dbReference type="Rhea" id="RHEA-COMP:20239"/>
        <dbReference type="ChEBI" id="CHEBI:29979"/>
        <dbReference type="ChEBI" id="CHEBI:33019"/>
        <dbReference type="ChEBI" id="CHEBI:46398"/>
        <dbReference type="ChEBI" id="CHEBI:233474"/>
    </reaction>
</comment>
<dbReference type="GO" id="GO:0000287">
    <property type="term" value="F:magnesium ion binding"/>
    <property type="evidence" value="ECO:0007669"/>
    <property type="project" value="UniProtKB-UniRule"/>
</dbReference>
<accession>A0AA37WX81</accession>
<feature type="binding site" evidence="8">
    <location>
        <position position="172"/>
    </location>
    <ligand>
        <name>ATP</name>
        <dbReference type="ChEBI" id="CHEBI:30616"/>
    </ligand>
</feature>
<evidence type="ECO:0000313" key="9">
    <source>
        <dbReference type="EMBL" id="GLS82115.1"/>
    </source>
</evidence>
<keyword evidence="7 8" id="KW-0460">Magnesium</keyword>
<keyword evidence="5 8" id="KW-0547">Nucleotide-binding</keyword>
<evidence type="ECO:0000256" key="2">
    <source>
        <dbReference type="ARBA" id="ARBA00022679"/>
    </source>
</evidence>
<gene>
    <name evidence="8" type="primary">ydiU</name>
    <name evidence="8" type="synonym">selO</name>
    <name evidence="9" type="ORF">GCM10007894_00920</name>
</gene>
<comment type="catalytic activity">
    <reaction evidence="8">
        <text>L-tyrosyl-[protein] + ATP = O-(5'-adenylyl)-L-tyrosyl-[protein] + diphosphate</text>
        <dbReference type="Rhea" id="RHEA:54288"/>
        <dbReference type="Rhea" id="RHEA-COMP:10136"/>
        <dbReference type="Rhea" id="RHEA-COMP:13846"/>
        <dbReference type="ChEBI" id="CHEBI:30616"/>
        <dbReference type="ChEBI" id="CHEBI:33019"/>
        <dbReference type="ChEBI" id="CHEBI:46858"/>
        <dbReference type="ChEBI" id="CHEBI:83624"/>
        <dbReference type="EC" id="2.7.7.108"/>
    </reaction>
</comment>
<feature type="binding site" evidence="8">
    <location>
        <position position="109"/>
    </location>
    <ligand>
        <name>ATP</name>
        <dbReference type="ChEBI" id="CHEBI:30616"/>
    </ligand>
</feature>
<dbReference type="EC" id="2.7.7.108" evidence="8"/>
<comment type="caution">
    <text evidence="9">The sequence shown here is derived from an EMBL/GenBank/DDBJ whole genome shotgun (WGS) entry which is preliminary data.</text>
</comment>
<evidence type="ECO:0000256" key="6">
    <source>
        <dbReference type="ARBA" id="ARBA00022840"/>
    </source>
</evidence>
<evidence type="ECO:0000256" key="3">
    <source>
        <dbReference type="ARBA" id="ARBA00022695"/>
    </source>
</evidence>
<name>A0AA37WX81_9GAMM</name>
<protein>
    <recommendedName>
        <fullName evidence="8">Protein nucleotidyltransferase YdiU</fullName>
        <ecNumber evidence="8">2.7.7.-</ecNumber>
    </recommendedName>
    <alternativeName>
        <fullName evidence="8">Protein adenylyltransferase YdiU</fullName>
        <ecNumber evidence="8">2.7.7.108</ecNumber>
    </alternativeName>
    <alternativeName>
        <fullName evidence="8">Protein uridylyltransferase YdiU</fullName>
        <ecNumber evidence="8">2.7.7.-</ecNumber>
    </alternativeName>
</protein>
<dbReference type="Pfam" id="PF02696">
    <property type="entry name" value="SelO"/>
    <property type="match status" value="1"/>
</dbReference>
<keyword evidence="10" id="KW-1185">Reference proteome</keyword>